<protein>
    <recommendedName>
        <fullName evidence="3">Lipoprotein</fullName>
    </recommendedName>
</protein>
<evidence type="ECO:0000313" key="2">
    <source>
        <dbReference type="Proteomes" id="UP001204151"/>
    </source>
</evidence>
<evidence type="ECO:0000313" key="1">
    <source>
        <dbReference type="EMBL" id="MCS0585062.1"/>
    </source>
</evidence>
<comment type="caution">
    <text evidence="1">The sequence shown here is derived from an EMBL/GenBank/DDBJ whole genome shotgun (WGS) entry which is preliminary data.</text>
</comment>
<sequence>MIDRLKCRLIVPAVLTLTGCPAGPVPLAGWERSVPEVGSRNVCCGINPTIVEKTYEHRYDLVFSPDGGRKDVTLKTHFEYVLLRPGQPPRKLPFLTTTTRNNDDGRFTALYPVDDDRLWAGYGLAPDASERDGGARSDSWHYVVKVFTADGIVHEAELEVLKTDNRIDVDWSVPAFRFHHRNGMALYHLRTGKVTMVAPTAG</sequence>
<dbReference type="EMBL" id="JANUGW010000028">
    <property type="protein sequence ID" value="MCS0585062.1"/>
    <property type="molecule type" value="Genomic_DNA"/>
</dbReference>
<name>A0ABT1ZYQ2_9BURK</name>
<gene>
    <name evidence="1" type="ORF">NX784_26095</name>
</gene>
<dbReference type="RefSeq" id="WP_258819595.1">
    <property type="nucleotide sequence ID" value="NZ_JANUGW010000028.1"/>
</dbReference>
<keyword evidence="2" id="KW-1185">Reference proteome</keyword>
<dbReference type="Proteomes" id="UP001204151">
    <property type="component" value="Unassembled WGS sequence"/>
</dbReference>
<organism evidence="1 2">
    <name type="scientific">Massilia pinisoli</name>
    <dbReference type="NCBI Taxonomy" id="1772194"/>
    <lineage>
        <taxon>Bacteria</taxon>
        <taxon>Pseudomonadati</taxon>
        <taxon>Pseudomonadota</taxon>
        <taxon>Betaproteobacteria</taxon>
        <taxon>Burkholderiales</taxon>
        <taxon>Oxalobacteraceae</taxon>
        <taxon>Telluria group</taxon>
        <taxon>Massilia</taxon>
    </lineage>
</organism>
<evidence type="ECO:0008006" key="3">
    <source>
        <dbReference type="Google" id="ProtNLM"/>
    </source>
</evidence>
<dbReference type="PROSITE" id="PS51257">
    <property type="entry name" value="PROKAR_LIPOPROTEIN"/>
    <property type="match status" value="1"/>
</dbReference>
<proteinExistence type="predicted"/>
<reference evidence="1 2" key="1">
    <citation type="submission" date="2022-08" db="EMBL/GenBank/DDBJ databases">
        <title>Reclassification of Massilia species as members of the genera Telluria, Duganella, Pseudoduganella, Mokoshia gen. nov. and Zemynaea gen. nov. using orthogonal and non-orthogonal genome-based approaches.</title>
        <authorList>
            <person name="Bowman J.P."/>
        </authorList>
    </citation>
    <scope>NUCLEOTIDE SEQUENCE [LARGE SCALE GENOMIC DNA]</scope>
    <source>
        <strain evidence="1 2">JCM 31316</strain>
    </source>
</reference>
<accession>A0ABT1ZYQ2</accession>